<feature type="compositionally biased region" description="Acidic residues" evidence="2">
    <location>
        <begin position="102"/>
        <end position="145"/>
    </location>
</feature>
<evidence type="ECO:0000313" key="4">
    <source>
        <dbReference type="EMBL" id="MBE1523914.1"/>
    </source>
</evidence>
<keyword evidence="3" id="KW-0472">Membrane</keyword>
<name>A0ABR9JDB2_9MICC</name>
<keyword evidence="1" id="KW-0732">Signal</keyword>
<organism evidence="4 5">
    <name type="scientific">Nesterenkonia lutea</name>
    <dbReference type="NCBI Taxonomy" id="272919"/>
    <lineage>
        <taxon>Bacteria</taxon>
        <taxon>Bacillati</taxon>
        <taxon>Actinomycetota</taxon>
        <taxon>Actinomycetes</taxon>
        <taxon>Micrococcales</taxon>
        <taxon>Micrococcaceae</taxon>
        <taxon>Nesterenkonia</taxon>
    </lineage>
</organism>
<dbReference type="EMBL" id="JADBED010000001">
    <property type="protein sequence ID" value="MBE1523914.1"/>
    <property type="molecule type" value="Genomic_DNA"/>
</dbReference>
<gene>
    <name evidence="4" type="ORF">H4W27_001032</name>
</gene>
<dbReference type="Gene3D" id="2.60.40.1240">
    <property type="match status" value="1"/>
</dbReference>
<dbReference type="RefSeq" id="WP_192594998.1">
    <property type="nucleotide sequence ID" value="NZ_BAAALJ010000014.1"/>
</dbReference>
<evidence type="ECO:0008006" key="6">
    <source>
        <dbReference type="Google" id="ProtNLM"/>
    </source>
</evidence>
<comment type="caution">
    <text evidence="4">The sequence shown here is derived from an EMBL/GenBank/DDBJ whole genome shotgun (WGS) entry which is preliminary data.</text>
</comment>
<sequence length="286" mass="29578">MSAPTHEYPNNGAQPPHTAPKTGLGIAAMVIGIVAIVLSFIPVVGFLSFVLGPVAVILGIVALVKKRGKGQAIAGIITGALGFLIVTIGTLLFGAAVSSFDDEMQDQDGTEETAEETPEATEEGNAEETSEAAGEEGDEATDDSDAGTRDNPLPIGETFESGDWAVTINDVTLNADDEIASANPVNEPAADGASYTLVNATVVYNGEDSEMIMMGTDIAYVTSSGETVSTWDNIVVAPEPLDGSQELYNGGTETGNVVVAVPDEGEGAIRVRLGLFDTDDAFFSMQ</sequence>
<feature type="transmembrane region" description="Helical" evidence="3">
    <location>
        <begin position="23"/>
        <end position="41"/>
    </location>
</feature>
<evidence type="ECO:0000313" key="5">
    <source>
        <dbReference type="Proteomes" id="UP000643525"/>
    </source>
</evidence>
<keyword evidence="5" id="KW-1185">Reference proteome</keyword>
<protein>
    <recommendedName>
        <fullName evidence="6">DUF4190 domain-containing protein</fullName>
    </recommendedName>
</protein>
<keyword evidence="3" id="KW-0812">Transmembrane</keyword>
<dbReference type="Proteomes" id="UP000643525">
    <property type="component" value="Unassembled WGS sequence"/>
</dbReference>
<keyword evidence="3" id="KW-1133">Transmembrane helix</keyword>
<evidence type="ECO:0000256" key="2">
    <source>
        <dbReference type="SAM" id="MobiDB-lite"/>
    </source>
</evidence>
<feature type="region of interest" description="Disordered" evidence="2">
    <location>
        <begin position="102"/>
        <end position="161"/>
    </location>
</feature>
<feature type="transmembrane region" description="Helical" evidence="3">
    <location>
        <begin position="76"/>
        <end position="97"/>
    </location>
</feature>
<dbReference type="InterPro" id="IPR029050">
    <property type="entry name" value="Immunoprotect_excell_Ig-like"/>
</dbReference>
<evidence type="ECO:0000256" key="1">
    <source>
        <dbReference type="ARBA" id="ARBA00022729"/>
    </source>
</evidence>
<accession>A0ABR9JDB2</accession>
<proteinExistence type="predicted"/>
<evidence type="ECO:0000256" key="3">
    <source>
        <dbReference type="SAM" id="Phobius"/>
    </source>
</evidence>
<reference evidence="4 5" key="1">
    <citation type="submission" date="2020-10" db="EMBL/GenBank/DDBJ databases">
        <title>Sequencing the genomes of 1000 actinobacteria strains.</title>
        <authorList>
            <person name="Klenk H.-P."/>
        </authorList>
    </citation>
    <scope>NUCLEOTIDE SEQUENCE [LARGE SCALE GENOMIC DNA]</scope>
    <source>
        <strain evidence="4 5">DSM 15666</strain>
    </source>
</reference>